<dbReference type="RefSeq" id="WP_086312358.1">
    <property type="nucleotide sequence ID" value="NZ_CP147244.1"/>
</dbReference>
<reference evidence="1" key="2">
    <citation type="submission" date="2024-03" db="EMBL/GenBank/DDBJ databases">
        <title>The Genome Sequence of Enterococcus sp. DIV0205d.</title>
        <authorList>
            <consortium name="The Broad Institute Genomics Platform"/>
            <consortium name="The Broad Institute Microbial Omics Core"/>
            <consortium name="The Broad Institute Genomic Center for Infectious Diseases"/>
            <person name="Earl A."/>
            <person name="Manson A."/>
            <person name="Gilmore M."/>
            <person name="Schwartman J."/>
            <person name="Shea T."/>
            <person name="Abouelleil A."/>
            <person name="Cao P."/>
            <person name="Chapman S."/>
            <person name="Cusick C."/>
            <person name="Young S."/>
            <person name="Neafsey D."/>
            <person name="Nusbaum C."/>
            <person name="Birren B."/>
        </authorList>
    </citation>
    <scope>NUCLEOTIDE SEQUENCE</scope>
    <source>
        <strain evidence="1">7F3_DIV0205</strain>
    </source>
</reference>
<dbReference type="Proteomes" id="UP000194948">
    <property type="component" value="Chromosome"/>
</dbReference>
<proteinExistence type="predicted"/>
<organism evidence="1 2">
    <name type="scientific">Candidatus Enterococcus palustris</name>
    <dbReference type="NCBI Taxonomy" id="1834189"/>
    <lineage>
        <taxon>Bacteria</taxon>
        <taxon>Bacillati</taxon>
        <taxon>Bacillota</taxon>
        <taxon>Bacilli</taxon>
        <taxon>Lactobacillales</taxon>
        <taxon>Enterococcaceae</taxon>
        <taxon>Enterococcus</taxon>
    </lineage>
</organism>
<evidence type="ECO:0000313" key="1">
    <source>
        <dbReference type="EMBL" id="WYJ99025.1"/>
    </source>
</evidence>
<keyword evidence="2" id="KW-1185">Reference proteome</keyword>
<protein>
    <submittedName>
        <fullName evidence="1">Uncharacterized protein</fullName>
    </submittedName>
</protein>
<dbReference type="EMBL" id="CP147244">
    <property type="protein sequence ID" value="WYJ99025.1"/>
    <property type="molecule type" value="Genomic_DNA"/>
</dbReference>
<evidence type="ECO:0000313" key="2">
    <source>
        <dbReference type="Proteomes" id="UP000194948"/>
    </source>
</evidence>
<dbReference type="AlphaFoldDB" id="A0AAQ3W7S0"/>
<accession>A0AAQ3W7S0</accession>
<gene>
    <name evidence="1" type="ORF">A5821_000101</name>
</gene>
<reference evidence="1" key="1">
    <citation type="submission" date="2017-05" db="EMBL/GenBank/DDBJ databases">
        <authorList>
            <consortium name="The Broad Institute Genomics Platform"/>
            <consortium name="The Broad Institute Genomic Center for Infectious Diseases"/>
            <person name="Earl A."/>
            <person name="Manson A."/>
            <person name="Schwartman J."/>
            <person name="Gilmore M."/>
            <person name="Abouelleil A."/>
            <person name="Cao P."/>
            <person name="Chapman S."/>
            <person name="Cusick C."/>
            <person name="Shea T."/>
            <person name="Young S."/>
            <person name="Neafsey D."/>
            <person name="Nusbaum C."/>
            <person name="Birren B."/>
        </authorList>
    </citation>
    <scope>NUCLEOTIDE SEQUENCE</scope>
    <source>
        <strain evidence="1">7F3_DIV0205</strain>
    </source>
</reference>
<sequence length="190" mass="22569">MQMKKKYPLSLTKQIIIDIPFDEIENGKVYAYDELIIKYINGEDEYILFKDFVVTGFNLIESLFQKALANSLKIDHSKFPKGIGYEWVVISHAIAEEEIELEDITSPYRLWTTPSYLARSTWIYNDGEKSYIEISPEYRWDYNDPEEGECFESFDSFVERYDCLENIEIDKEILEEILNEIEEVAKKIYY</sequence>
<name>A0AAQ3W7S0_9ENTE</name>